<dbReference type="PANTHER" id="PTHR34216">
    <property type="match status" value="1"/>
</dbReference>
<dbReference type="InterPro" id="IPR011330">
    <property type="entry name" value="Glyco_hydro/deAcase_b/a-brl"/>
</dbReference>
<sequence>MNYLLRKAIKLYVLLPIGIIVSFFKRDRRYASILMYHRVNDNIKKELAVTTKNFEWQMDYLKKKNYNVITLDTLIEKIKTKSVPKKCVVLTFDDGYEDYYHSAYKTLKRLEFPSIQYLVPGYIEKNKTFWWDRDIGESKLMNWEQINELSKSELVTFGAHTINHPDLDRLNNLEIHQELQGSKKLLEAKLKKEIKHFCYPRGRYNTTSKQIVRKTFESGVLMFNGKEINSKLNKDHLCVLKREPIQQSDGKLLFIARLNGWLCVEDNIKKIVYKMKDKAGA</sequence>
<dbReference type="EMBL" id="NPIA01000005">
    <property type="protein sequence ID" value="OZM56639.1"/>
    <property type="molecule type" value="Genomic_DNA"/>
</dbReference>
<dbReference type="CDD" id="cd10918">
    <property type="entry name" value="CE4_NodB_like_5s_6s"/>
    <property type="match status" value="1"/>
</dbReference>
<reference evidence="5" key="1">
    <citation type="submission" date="2017-08" db="EMBL/GenBank/DDBJ databases">
        <authorList>
            <person name="Huang Z."/>
        </authorList>
    </citation>
    <scope>NUCLEOTIDE SEQUENCE [LARGE SCALE GENOMIC DNA]</scope>
    <source>
        <strain evidence="5">SA5d-4</strain>
    </source>
</reference>
<organism evidence="4 5">
    <name type="scientific">Lottiidibacillus patelloidae</name>
    <dbReference type="NCBI Taxonomy" id="2670334"/>
    <lineage>
        <taxon>Bacteria</taxon>
        <taxon>Bacillati</taxon>
        <taxon>Bacillota</taxon>
        <taxon>Bacilli</taxon>
        <taxon>Bacillales</taxon>
        <taxon>Bacillaceae</taxon>
        <taxon>Lottiidibacillus</taxon>
    </lineage>
</organism>
<accession>A0A263BSG6</accession>
<dbReference type="GO" id="GO:0005975">
    <property type="term" value="P:carbohydrate metabolic process"/>
    <property type="evidence" value="ECO:0007669"/>
    <property type="project" value="InterPro"/>
</dbReference>
<dbReference type="RefSeq" id="WP_094924920.1">
    <property type="nucleotide sequence ID" value="NZ_NPIA01000005.1"/>
</dbReference>
<dbReference type="SUPFAM" id="SSF88713">
    <property type="entry name" value="Glycoside hydrolase/deacetylase"/>
    <property type="match status" value="1"/>
</dbReference>
<comment type="caution">
    <text evidence="4">The sequence shown here is derived from an EMBL/GenBank/DDBJ whole genome shotgun (WGS) entry which is preliminary data.</text>
</comment>
<comment type="subcellular location">
    <subcellularLocation>
        <location evidence="1">Secreted</location>
    </subcellularLocation>
</comment>
<dbReference type="PANTHER" id="PTHR34216:SF3">
    <property type="entry name" value="POLY-BETA-1,6-N-ACETYL-D-GLUCOSAMINE N-DEACETYLASE"/>
    <property type="match status" value="1"/>
</dbReference>
<keyword evidence="2" id="KW-0732">Signal</keyword>
<dbReference type="Pfam" id="PF01522">
    <property type="entry name" value="Polysacc_deac_1"/>
    <property type="match status" value="1"/>
</dbReference>
<evidence type="ECO:0000256" key="1">
    <source>
        <dbReference type="ARBA" id="ARBA00004613"/>
    </source>
</evidence>
<keyword evidence="5" id="KW-1185">Reference proteome</keyword>
<dbReference type="InterPro" id="IPR051398">
    <property type="entry name" value="Polysacch_Deacetylase"/>
</dbReference>
<dbReference type="GO" id="GO:0016810">
    <property type="term" value="F:hydrolase activity, acting on carbon-nitrogen (but not peptide) bonds"/>
    <property type="evidence" value="ECO:0007669"/>
    <property type="project" value="InterPro"/>
</dbReference>
<dbReference type="AlphaFoldDB" id="A0A263BSG6"/>
<feature type="domain" description="NodB homology" evidence="3">
    <location>
        <begin position="86"/>
        <end position="281"/>
    </location>
</feature>
<dbReference type="Gene3D" id="3.20.20.370">
    <property type="entry name" value="Glycoside hydrolase/deacetylase"/>
    <property type="match status" value="1"/>
</dbReference>
<protein>
    <recommendedName>
        <fullName evidence="3">NodB homology domain-containing protein</fullName>
    </recommendedName>
</protein>
<reference evidence="4 5" key="2">
    <citation type="submission" date="2017-09" db="EMBL/GenBank/DDBJ databases">
        <title>Bacillus patelloidae sp. nov., isolated from the intestinal tract of a marine limpet.</title>
        <authorList>
            <person name="Liu R."/>
            <person name="Dong C."/>
            <person name="Shao Z."/>
        </authorList>
    </citation>
    <scope>NUCLEOTIDE SEQUENCE [LARGE SCALE GENOMIC DNA]</scope>
    <source>
        <strain evidence="4 5">SA5d-4</strain>
    </source>
</reference>
<proteinExistence type="predicted"/>
<gene>
    <name evidence="4" type="ORF">CIB95_10465</name>
</gene>
<dbReference type="GO" id="GO:0005576">
    <property type="term" value="C:extracellular region"/>
    <property type="evidence" value="ECO:0007669"/>
    <property type="project" value="UniProtKB-SubCell"/>
</dbReference>
<evidence type="ECO:0000256" key="2">
    <source>
        <dbReference type="ARBA" id="ARBA00022729"/>
    </source>
</evidence>
<dbReference type="PROSITE" id="PS51677">
    <property type="entry name" value="NODB"/>
    <property type="match status" value="1"/>
</dbReference>
<evidence type="ECO:0000259" key="3">
    <source>
        <dbReference type="PROSITE" id="PS51677"/>
    </source>
</evidence>
<evidence type="ECO:0000313" key="5">
    <source>
        <dbReference type="Proteomes" id="UP000217083"/>
    </source>
</evidence>
<evidence type="ECO:0000313" key="4">
    <source>
        <dbReference type="EMBL" id="OZM56639.1"/>
    </source>
</evidence>
<name>A0A263BSG6_9BACI</name>
<dbReference type="InterPro" id="IPR002509">
    <property type="entry name" value="NODB_dom"/>
</dbReference>
<dbReference type="Proteomes" id="UP000217083">
    <property type="component" value="Unassembled WGS sequence"/>
</dbReference>